<keyword evidence="3" id="KW-1185">Reference proteome</keyword>
<evidence type="ECO:0000256" key="1">
    <source>
        <dbReference type="SAM" id="MobiDB-lite"/>
    </source>
</evidence>
<gene>
    <name evidence="2" type="ORF">GCM10022416_41130</name>
</gene>
<accession>A0ABP7Z5F3</accession>
<evidence type="ECO:0000313" key="3">
    <source>
        <dbReference type="Proteomes" id="UP001500266"/>
    </source>
</evidence>
<evidence type="ECO:0000313" key="2">
    <source>
        <dbReference type="EMBL" id="GAA4147562.1"/>
    </source>
</evidence>
<dbReference type="Proteomes" id="UP001500266">
    <property type="component" value="Unassembled WGS sequence"/>
</dbReference>
<comment type="caution">
    <text evidence="2">The sequence shown here is derived from an EMBL/GenBank/DDBJ whole genome shotgun (WGS) entry which is preliminary data.</text>
</comment>
<protein>
    <submittedName>
        <fullName evidence="2">Uncharacterized protein</fullName>
    </submittedName>
</protein>
<sequence length="59" mass="6150">MPQWMRVGNVHEQALADILSGTALADATAAIRTIAQSGPCEPDEECSPGTPLSGCNPRN</sequence>
<dbReference type="EMBL" id="BAABDO010000067">
    <property type="protein sequence ID" value="GAA4147562.1"/>
    <property type="molecule type" value="Genomic_DNA"/>
</dbReference>
<reference evidence="3" key="1">
    <citation type="journal article" date="2019" name="Int. J. Syst. Evol. Microbiol.">
        <title>The Global Catalogue of Microorganisms (GCM) 10K type strain sequencing project: providing services to taxonomists for standard genome sequencing and annotation.</title>
        <authorList>
            <consortium name="The Broad Institute Genomics Platform"/>
            <consortium name="The Broad Institute Genome Sequencing Center for Infectious Disease"/>
            <person name="Wu L."/>
            <person name="Ma J."/>
        </authorList>
    </citation>
    <scope>NUCLEOTIDE SEQUENCE [LARGE SCALE GENOMIC DNA]</scope>
    <source>
        <strain evidence="3">JCM 17316</strain>
    </source>
</reference>
<name>A0ABP7Z5F3_9ACTN</name>
<proteinExistence type="predicted"/>
<organism evidence="2 3">
    <name type="scientific">Actinomadura keratinilytica</name>
    <dbReference type="NCBI Taxonomy" id="547461"/>
    <lineage>
        <taxon>Bacteria</taxon>
        <taxon>Bacillati</taxon>
        <taxon>Actinomycetota</taxon>
        <taxon>Actinomycetes</taxon>
        <taxon>Streptosporangiales</taxon>
        <taxon>Thermomonosporaceae</taxon>
        <taxon>Actinomadura</taxon>
    </lineage>
</organism>
<feature type="region of interest" description="Disordered" evidence="1">
    <location>
        <begin position="38"/>
        <end position="59"/>
    </location>
</feature>